<name>A0ABV5R061_9ACTN</name>
<sequence>MTTATRPDLDPDVVSESEETVRLIAAYRRMRRAERRRVARRASPELRTVLAEVEYAMALERSPGSMAVALTDGMEMQAPHLALIDQLFQRMA</sequence>
<protein>
    <submittedName>
        <fullName evidence="1">Terminase, large subunit</fullName>
    </submittedName>
</protein>
<feature type="non-terminal residue" evidence="1">
    <location>
        <position position="92"/>
    </location>
</feature>
<evidence type="ECO:0000313" key="2">
    <source>
        <dbReference type="Proteomes" id="UP001589716"/>
    </source>
</evidence>
<organism evidence="1 2">
    <name type="scientific">Streptomyces roseoviridis</name>
    <dbReference type="NCBI Taxonomy" id="67361"/>
    <lineage>
        <taxon>Bacteria</taxon>
        <taxon>Bacillati</taxon>
        <taxon>Actinomycetota</taxon>
        <taxon>Actinomycetes</taxon>
        <taxon>Kitasatosporales</taxon>
        <taxon>Streptomycetaceae</taxon>
        <taxon>Streptomyces</taxon>
    </lineage>
</organism>
<proteinExistence type="predicted"/>
<comment type="caution">
    <text evidence="1">The sequence shown here is derived from an EMBL/GenBank/DDBJ whole genome shotgun (WGS) entry which is preliminary data.</text>
</comment>
<evidence type="ECO:0000313" key="1">
    <source>
        <dbReference type="EMBL" id="MFB9558644.1"/>
    </source>
</evidence>
<keyword evidence="2" id="KW-1185">Reference proteome</keyword>
<dbReference type="Proteomes" id="UP001589716">
    <property type="component" value="Unassembled WGS sequence"/>
</dbReference>
<accession>A0ABV5R061</accession>
<dbReference type="EMBL" id="JBHMCT010000053">
    <property type="protein sequence ID" value="MFB9558644.1"/>
    <property type="molecule type" value="Genomic_DNA"/>
</dbReference>
<reference evidence="1 2" key="1">
    <citation type="submission" date="2024-09" db="EMBL/GenBank/DDBJ databases">
        <authorList>
            <person name="Sun Q."/>
            <person name="Mori K."/>
        </authorList>
    </citation>
    <scope>NUCLEOTIDE SEQUENCE [LARGE SCALE GENOMIC DNA]</scope>
    <source>
        <strain evidence="1 2">JCM 4414</strain>
    </source>
</reference>
<gene>
    <name evidence="1" type="ORF">ACFFTP_31245</name>
</gene>